<dbReference type="InterPro" id="IPR036097">
    <property type="entry name" value="HisK_dim/P_sf"/>
</dbReference>
<evidence type="ECO:0000259" key="11">
    <source>
        <dbReference type="PROSITE" id="PS50109"/>
    </source>
</evidence>
<keyword evidence="4" id="KW-0597">Phosphoprotein</keyword>
<dbReference type="PANTHER" id="PTHR45528">
    <property type="entry name" value="SENSOR HISTIDINE KINASE CPXA"/>
    <property type="match status" value="1"/>
</dbReference>
<evidence type="ECO:0000256" key="2">
    <source>
        <dbReference type="ARBA" id="ARBA00004141"/>
    </source>
</evidence>
<dbReference type="SMART" id="SM00388">
    <property type="entry name" value="HisKA"/>
    <property type="match status" value="1"/>
</dbReference>
<sequence>MIKNISISTFVNIIFSLAFLSIFITFAMFLNYDQQKHEVSLQNRYELIAENFLSTFQNQPTAESLITLFKKFKVKPIEERERKLEIIKNAQELTITQNYLGTYRVYKYDDNYFIYVQQHGYNLMLKDADAHNYSIAFIIAGFIISILTFLILYEILKRKLKPLKLLNKQLIEFSNGNKDIKLNYTSSDEVGTIAKSFNEAISIINNQSKSKDLFMRNMMHELKTPITKAMFIAETLESEKTRETLQRAFKRMDDIIKELATVEKLTSKNTMIYKEKKSFSSIFNRTVEIMMVNHDHIVVEFTDFDFDVDNSMMPIALKNLIDNAVKFSPNKKAIIKANEEKIEIISLGEQLKHELSYYTEAFSQEEKRSDGFGLGLYIVKTIVNLHGFKLEYKYESGRNYFIINMKSSTKSIKESKENLITTKALN</sequence>
<dbReference type="CDD" id="cd06225">
    <property type="entry name" value="HAMP"/>
    <property type="match status" value="1"/>
</dbReference>
<evidence type="ECO:0000256" key="8">
    <source>
        <dbReference type="ARBA" id="ARBA00022989"/>
    </source>
</evidence>
<dbReference type="InterPro" id="IPR005467">
    <property type="entry name" value="His_kinase_dom"/>
</dbReference>
<dbReference type="RefSeq" id="WP_128360054.1">
    <property type="nucleotide sequence ID" value="NZ_CP053840.1"/>
</dbReference>
<dbReference type="CDD" id="cd00075">
    <property type="entry name" value="HATPase"/>
    <property type="match status" value="1"/>
</dbReference>
<evidence type="ECO:0000313" key="14">
    <source>
        <dbReference type="Proteomes" id="UP000503482"/>
    </source>
</evidence>
<protein>
    <recommendedName>
        <fullName evidence="3">histidine kinase</fullName>
        <ecNumber evidence="3">2.7.13.3</ecNumber>
    </recommendedName>
</protein>
<keyword evidence="6 10" id="KW-0812">Transmembrane</keyword>
<keyword evidence="14" id="KW-1185">Reference proteome</keyword>
<evidence type="ECO:0000256" key="1">
    <source>
        <dbReference type="ARBA" id="ARBA00000085"/>
    </source>
</evidence>
<dbReference type="PROSITE" id="PS50885">
    <property type="entry name" value="HAMP"/>
    <property type="match status" value="1"/>
</dbReference>
<dbReference type="PROSITE" id="PS50109">
    <property type="entry name" value="HIS_KIN"/>
    <property type="match status" value="1"/>
</dbReference>
<evidence type="ECO:0000256" key="9">
    <source>
        <dbReference type="ARBA" id="ARBA00023136"/>
    </source>
</evidence>
<dbReference type="Gene3D" id="1.10.287.130">
    <property type="match status" value="1"/>
</dbReference>
<proteinExistence type="predicted"/>
<reference evidence="13 14" key="1">
    <citation type="submission" date="2020-05" db="EMBL/GenBank/DDBJ databases">
        <title>Complete genome sequencing of Campylobacter and Arcobacter type strains.</title>
        <authorList>
            <person name="Miller W.G."/>
            <person name="Yee E."/>
        </authorList>
    </citation>
    <scope>NUCLEOTIDE SEQUENCE [LARGE SCALE GENOMIC DNA]</scope>
    <source>
        <strain evidence="13 14">LMG 26156</strain>
    </source>
</reference>
<dbReference type="EC" id="2.7.13.3" evidence="3"/>
<evidence type="ECO:0000256" key="3">
    <source>
        <dbReference type="ARBA" id="ARBA00012438"/>
    </source>
</evidence>
<evidence type="ECO:0000313" key="13">
    <source>
        <dbReference type="EMBL" id="QKF68327.1"/>
    </source>
</evidence>
<dbReference type="Proteomes" id="UP000503482">
    <property type="component" value="Chromosome"/>
</dbReference>
<dbReference type="SMART" id="SM00387">
    <property type="entry name" value="HATPase_c"/>
    <property type="match status" value="1"/>
</dbReference>
<dbReference type="InterPro" id="IPR050398">
    <property type="entry name" value="HssS/ArlS-like"/>
</dbReference>
<evidence type="ECO:0000259" key="12">
    <source>
        <dbReference type="PROSITE" id="PS50885"/>
    </source>
</evidence>
<dbReference type="SUPFAM" id="SSF47384">
    <property type="entry name" value="Homodimeric domain of signal transducing histidine kinase"/>
    <property type="match status" value="1"/>
</dbReference>
<keyword evidence="8 10" id="KW-1133">Transmembrane helix</keyword>
<dbReference type="GO" id="GO:0000155">
    <property type="term" value="F:phosphorelay sensor kinase activity"/>
    <property type="evidence" value="ECO:0007669"/>
    <property type="project" value="InterPro"/>
</dbReference>
<dbReference type="Gene3D" id="6.10.340.10">
    <property type="match status" value="1"/>
</dbReference>
<dbReference type="Pfam" id="PF00672">
    <property type="entry name" value="HAMP"/>
    <property type="match status" value="1"/>
</dbReference>
<dbReference type="InterPro" id="IPR003660">
    <property type="entry name" value="HAMP_dom"/>
</dbReference>
<gene>
    <name evidence="13" type="primary">cprS</name>
    <name evidence="13" type="ORF">AVENP_2852</name>
</gene>
<keyword evidence="5" id="KW-0808">Transferase</keyword>
<dbReference type="SUPFAM" id="SSF158472">
    <property type="entry name" value="HAMP domain-like"/>
    <property type="match status" value="1"/>
</dbReference>
<dbReference type="InterPro" id="IPR003594">
    <property type="entry name" value="HATPase_dom"/>
</dbReference>
<feature type="domain" description="HAMP" evidence="12">
    <location>
        <begin position="157"/>
        <end position="209"/>
    </location>
</feature>
<evidence type="ECO:0000256" key="4">
    <source>
        <dbReference type="ARBA" id="ARBA00022553"/>
    </source>
</evidence>
<dbReference type="Pfam" id="PF00512">
    <property type="entry name" value="HisKA"/>
    <property type="match status" value="1"/>
</dbReference>
<dbReference type="GO" id="GO:0016020">
    <property type="term" value="C:membrane"/>
    <property type="evidence" value="ECO:0007669"/>
    <property type="project" value="UniProtKB-SubCell"/>
</dbReference>
<dbReference type="CDD" id="cd00082">
    <property type="entry name" value="HisKA"/>
    <property type="match status" value="1"/>
</dbReference>
<dbReference type="NCBIfam" id="NF038389">
    <property type="entry name" value="ArsS_fam_HK"/>
    <property type="match status" value="1"/>
</dbReference>
<dbReference type="InterPro" id="IPR047994">
    <property type="entry name" value="ArsS-like"/>
</dbReference>
<accession>A0AAE7BDD7</accession>
<comment type="subcellular location">
    <subcellularLocation>
        <location evidence="2">Membrane</location>
        <topology evidence="2">Multi-pass membrane protein</topology>
    </subcellularLocation>
</comment>
<dbReference type="AlphaFoldDB" id="A0AAE7BDD7"/>
<keyword evidence="7 13" id="KW-0418">Kinase</keyword>
<name>A0AAE7BDD7_9BACT</name>
<evidence type="ECO:0000256" key="5">
    <source>
        <dbReference type="ARBA" id="ARBA00022679"/>
    </source>
</evidence>
<dbReference type="PANTHER" id="PTHR45528:SF12">
    <property type="entry name" value="SENSOR HISTIDINE KINASE ARSS"/>
    <property type="match status" value="1"/>
</dbReference>
<feature type="domain" description="Histidine kinase" evidence="11">
    <location>
        <begin position="217"/>
        <end position="409"/>
    </location>
</feature>
<keyword evidence="9 10" id="KW-0472">Membrane</keyword>
<organism evidence="13 14">
    <name type="scientific">Arcobacter venerupis</name>
    <dbReference type="NCBI Taxonomy" id="1054033"/>
    <lineage>
        <taxon>Bacteria</taxon>
        <taxon>Pseudomonadati</taxon>
        <taxon>Campylobacterota</taxon>
        <taxon>Epsilonproteobacteria</taxon>
        <taxon>Campylobacterales</taxon>
        <taxon>Arcobacteraceae</taxon>
        <taxon>Arcobacter</taxon>
    </lineage>
</organism>
<feature type="transmembrane region" description="Helical" evidence="10">
    <location>
        <begin position="133"/>
        <end position="156"/>
    </location>
</feature>
<dbReference type="EMBL" id="CP053840">
    <property type="protein sequence ID" value="QKF68327.1"/>
    <property type="molecule type" value="Genomic_DNA"/>
</dbReference>
<dbReference type="Pfam" id="PF02518">
    <property type="entry name" value="HATPase_c"/>
    <property type="match status" value="1"/>
</dbReference>
<dbReference type="Gene3D" id="3.30.565.10">
    <property type="entry name" value="Histidine kinase-like ATPase, C-terminal domain"/>
    <property type="match status" value="1"/>
</dbReference>
<comment type="catalytic activity">
    <reaction evidence="1">
        <text>ATP + protein L-histidine = ADP + protein N-phospho-L-histidine.</text>
        <dbReference type="EC" id="2.7.13.3"/>
    </reaction>
</comment>
<evidence type="ECO:0000256" key="7">
    <source>
        <dbReference type="ARBA" id="ARBA00022777"/>
    </source>
</evidence>
<dbReference type="SUPFAM" id="SSF55874">
    <property type="entry name" value="ATPase domain of HSP90 chaperone/DNA topoisomerase II/histidine kinase"/>
    <property type="match status" value="1"/>
</dbReference>
<dbReference type="InterPro" id="IPR036890">
    <property type="entry name" value="HATPase_C_sf"/>
</dbReference>
<feature type="transmembrane region" description="Helical" evidence="10">
    <location>
        <begin position="7"/>
        <end position="30"/>
    </location>
</feature>
<evidence type="ECO:0000256" key="6">
    <source>
        <dbReference type="ARBA" id="ARBA00022692"/>
    </source>
</evidence>
<dbReference type="KEGG" id="avp:AVENP_2852"/>
<dbReference type="InterPro" id="IPR003661">
    <property type="entry name" value="HisK_dim/P_dom"/>
</dbReference>
<evidence type="ECO:0000256" key="10">
    <source>
        <dbReference type="SAM" id="Phobius"/>
    </source>
</evidence>